<sequence length="43" mass="4796">LNFLGKFLILKGISLNVKAVNGKRQSVSEKSLEKKHMENANPN</sequence>
<feature type="non-terminal residue" evidence="1">
    <location>
        <position position="1"/>
    </location>
</feature>
<dbReference type="EMBL" id="BARS01036090">
    <property type="protein sequence ID" value="GAG25821.1"/>
    <property type="molecule type" value="Genomic_DNA"/>
</dbReference>
<gene>
    <name evidence="1" type="ORF">S01H1_55512</name>
</gene>
<organism evidence="1">
    <name type="scientific">marine sediment metagenome</name>
    <dbReference type="NCBI Taxonomy" id="412755"/>
    <lineage>
        <taxon>unclassified sequences</taxon>
        <taxon>metagenomes</taxon>
        <taxon>ecological metagenomes</taxon>
    </lineage>
</organism>
<protein>
    <submittedName>
        <fullName evidence="1">Uncharacterized protein</fullName>
    </submittedName>
</protein>
<name>X0XLG6_9ZZZZ</name>
<accession>X0XLG6</accession>
<evidence type="ECO:0000313" key="1">
    <source>
        <dbReference type="EMBL" id="GAG25821.1"/>
    </source>
</evidence>
<proteinExistence type="predicted"/>
<reference evidence="1" key="1">
    <citation type="journal article" date="2014" name="Front. Microbiol.">
        <title>High frequency of phylogenetically diverse reductive dehalogenase-homologous genes in deep subseafloor sedimentary metagenomes.</title>
        <authorList>
            <person name="Kawai M."/>
            <person name="Futagami T."/>
            <person name="Toyoda A."/>
            <person name="Takaki Y."/>
            <person name="Nishi S."/>
            <person name="Hori S."/>
            <person name="Arai W."/>
            <person name="Tsubouchi T."/>
            <person name="Morono Y."/>
            <person name="Uchiyama I."/>
            <person name="Ito T."/>
            <person name="Fujiyama A."/>
            <person name="Inagaki F."/>
            <person name="Takami H."/>
        </authorList>
    </citation>
    <scope>NUCLEOTIDE SEQUENCE</scope>
    <source>
        <strain evidence="1">Expedition CK06-06</strain>
    </source>
</reference>
<comment type="caution">
    <text evidence="1">The sequence shown here is derived from an EMBL/GenBank/DDBJ whole genome shotgun (WGS) entry which is preliminary data.</text>
</comment>
<dbReference type="AlphaFoldDB" id="X0XLG6"/>